<dbReference type="Pfam" id="PF05282">
    <property type="entry name" value="AAR2"/>
    <property type="match status" value="1"/>
</dbReference>
<dbReference type="CDD" id="cd13777">
    <property type="entry name" value="Aar2_N"/>
    <property type="match status" value="1"/>
</dbReference>
<dbReference type="PANTHER" id="PTHR12689">
    <property type="entry name" value="A1 CISTRON SPLICING FACTOR AAR2-RELATED"/>
    <property type="match status" value="1"/>
</dbReference>
<keyword evidence="6" id="KW-1185">Reference proteome</keyword>
<dbReference type="InterPro" id="IPR033647">
    <property type="entry name" value="Aar2_N"/>
</dbReference>
<feature type="domain" description="AAR2 N-terminal" evidence="4">
    <location>
        <begin position="13"/>
        <end position="148"/>
    </location>
</feature>
<dbReference type="PANTHER" id="PTHR12689:SF4">
    <property type="entry name" value="PROTEIN AAR2 HOMOLOG"/>
    <property type="match status" value="1"/>
</dbReference>
<evidence type="ECO:0000256" key="1">
    <source>
        <dbReference type="ARBA" id="ARBA00006281"/>
    </source>
</evidence>
<organism evidence="5 6">
    <name type="scientific">Smittium angustum</name>
    <dbReference type="NCBI Taxonomy" id="133377"/>
    <lineage>
        <taxon>Eukaryota</taxon>
        <taxon>Fungi</taxon>
        <taxon>Fungi incertae sedis</taxon>
        <taxon>Zoopagomycota</taxon>
        <taxon>Kickxellomycotina</taxon>
        <taxon>Harpellomycetes</taxon>
        <taxon>Harpellales</taxon>
        <taxon>Legeriomycetaceae</taxon>
        <taxon>Smittium</taxon>
    </lineage>
</organism>
<dbReference type="Proteomes" id="UP000245591">
    <property type="component" value="Unassembled WGS sequence"/>
</dbReference>
<sequence length="394" mass="45156">MDNETALSLYDKGGFFVVTNCPKKIEFGIDLHLWETSNNFMGLKLVPPGLHLLSYSSIDKKAQTGMKSSFFQWFDEGQLVVKKWDGHNEIMVIDESFDSDQIGKMRQNIRELDKNLGAYPLSKEDVLYGKWRTLTKHIQKSLLEAVLPPNGCFSSATSSVYDIEEYEIAQKKINKSQNVNDKTINEQGSSSTKSDSGNMPSIEQQDSFKFPLVDIKKSFDKNASAEQITKYSRDKTWLLQNLIKNVYKQDVKRLLGEVQLSFLILLIGQNFSGLEHWKRLVYLVCSSQEAISSNLGLELFIPFIKILQSQLMECPKDFFSSILTEDNFFSVSLKELVINIEYSENQDVANKLKKELNELRTFLKSHFGWMLPTSQDLLAEEEEDEEYAPVLVEL</sequence>
<dbReference type="Pfam" id="PF20981">
    <property type="entry name" value="AAR2_1st"/>
    <property type="match status" value="1"/>
</dbReference>
<feature type="region of interest" description="Disordered" evidence="2">
    <location>
        <begin position="179"/>
        <end position="200"/>
    </location>
</feature>
<evidence type="ECO:0000313" key="6">
    <source>
        <dbReference type="Proteomes" id="UP000245591"/>
    </source>
</evidence>
<reference evidence="5 6" key="1">
    <citation type="journal article" date="2018" name="MBio">
        <title>Comparative Genomics Reveals the Core Gene Toolbox for the Fungus-Insect Symbiosis.</title>
        <authorList>
            <person name="Wang Y."/>
            <person name="Stata M."/>
            <person name="Wang W."/>
            <person name="Stajich J.E."/>
            <person name="White M.M."/>
            <person name="Moncalvo J.M."/>
        </authorList>
    </citation>
    <scope>NUCLEOTIDE SEQUENCE [LARGE SCALE GENOMIC DNA]</scope>
    <source>
        <strain evidence="5 6">AUS-126-30</strain>
    </source>
</reference>
<evidence type="ECO:0000256" key="2">
    <source>
        <dbReference type="SAM" id="MobiDB-lite"/>
    </source>
</evidence>
<dbReference type="Gene3D" id="1.25.40.550">
    <property type="entry name" value="Aar2, C-terminal domain-like"/>
    <property type="match status" value="1"/>
</dbReference>
<comment type="similarity">
    <text evidence="1">Belongs to the AAR2 family.</text>
</comment>
<gene>
    <name evidence="5" type="ORF">BB558_000563</name>
</gene>
<proteinExistence type="inferred from homology"/>
<dbReference type="InterPro" id="IPR007946">
    <property type="entry name" value="AAR2"/>
</dbReference>
<dbReference type="AlphaFoldDB" id="A0A2U1JE27"/>
<name>A0A2U1JE27_SMIAN</name>
<dbReference type="EMBL" id="MBFU01000024">
    <property type="protein sequence ID" value="PWA03223.1"/>
    <property type="molecule type" value="Genomic_DNA"/>
</dbReference>
<comment type="caution">
    <text evidence="5">The sequence shown here is derived from an EMBL/GenBank/DDBJ whole genome shotgun (WGS) entry which is preliminary data.</text>
</comment>
<feature type="domain" description="AAR2 C-terminal" evidence="3">
    <location>
        <begin position="213"/>
        <end position="371"/>
    </location>
</feature>
<dbReference type="Gene3D" id="2.60.34.20">
    <property type="match status" value="1"/>
</dbReference>
<accession>A0A2U1JE27</accession>
<evidence type="ECO:0008006" key="7">
    <source>
        <dbReference type="Google" id="ProtNLM"/>
    </source>
</evidence>
<dbReference type="GO" id="GO:0000244">
    <property type="term" value="P:spliceosomal tri-snRNP complex assembly"/>
    <property type="evidence" value="ECO:0007669"/>
    <property type="project" value="TreeGrafter"/>
</dbReference>
<dbReference type="CDD" id="cd13778">
    <property type="entry name" value="Aar2_C"/>
    <property type="match status" value="1"/>
</dbReference>
<dbReference type="InterPro" id="IPR038514">
    <property type="entry name" value="AAR2_C_sf"/>
</dbReference>
<dbReference type="InterPro" id="IPR038516">
    <property type="entry name" value="AAR2_N_sf"/>
</dbReference>
<protein>
    <recommendedName>
        <fullName evidence="7">Protein AAR2 homolog</fullName>
    </recommendedName>
</protein>
<dbReference type="InterPro" id="IPR033648">
    <property type="entry name" value="AAR2_C"/>
</dbReference>
<evidence type="ECO:0000313" key="5">
    <source>
        <dbReference type="EMBL" id="PWA03223.1"/>
    </source>
</evidence>
<evidence type="ECO:0000259" key="3">
    <source>
        <dbReference type="Pfam" id="PF05282"/>
    </source>
</evidence>
<evidence type="ECO:0000259" key="4">
    <source>
        <dbReference type="Pfam" id="PF20981"/>
    </source>
</evidence>